<dbReference type="Proteomes" id="UP000215215">
    <property type="component" value="Unassembled WGS sequence"/>
</dbReference>
<name>A0A235BTG9_UNCW3</name>
<organism evidence="3 4">
    <name type="scientific">candidate division WOR-3 bacterium JGI_Cruoil_03_44_89</name>
    <dbReference type="NCBI Taxonomy" id="1973748"/>
    <lineage>
        <taxon>Bacteria</taxon>
        <taxon>Bacteria division WOR-3</taxon>
    </lineage>
</organism>
<comment type="caution">
    <text evidence="3">The sequence shown here is derived from an EMBL/GenBank/DDBJ whole genome shotgun (WGS) entry which is preliminary data.</text>
</comment>
<accession>A0A235BTG9</accession>
<dbReference type="SUPFAM" id="SSF54593">
    <property type="entry name" value="Glyoxalase/Bleomycin resistance protein/Dihydroxybiphenyl dioxygenase"/>
    <property type="match status" value="1"/>
</dbReference>
<feature type="domain" description="VOC" evidence="1">
    <location>
        <begin position="1"/>
        <end position="123"/>
    </location>
</feature>
<evidence type="ECO:0000313" key="3">
    <source>
        <dbReference type="EMBL" id="OYD15017.1"/>
    </source>
</evidence>
<dbReference type="AlphaFoldDB" id="A0A235BTG9"/>
<dbReference type="EMBL" id="NOZQ01000149">
    <property type="protein sequence ID" value="OYD15017.1"/>
    <property type="molecule type" value="Genomic_DNA"/>
</dbReference>
<gene>
    <name evidence="3" type="ORF">CH333_06780</name>
    <name evidence="2" type="ORF">CH333_07660</name>
</gene>
<dbReference type="InterPro" id="IPR037523">
    <property type="entry name" value="VOC_core"/>
</dbReference>
<evidence type="ECO:0000313" key="2">
    <source>
        <dbReference type="EMBL" id="OYD14604.1"/>
    </source>
</evidence>
<dbReference type="InterPro" id="IPR029068">
    <property type="entry name" value="Glyas_Bleomycin-R_OHBP_Dase"/>
</dbReference>
<protein>
    <recommendedName>
        <fullName evidence="1">VOC domain-containing protein</fullName>
    </recommendedName>
</protein>
<evidence type="ECO:0000313" key="4">
    <source>
        <dbReference type="Proteomes" id="UP000215215"/>
    </source>
</evidence>
<sequence>MLRHIGLQYRSKEDAETFFNKILGLPMQRTFTMSRELGKSIFGIEEEVGVEVFGNDGVVFEVFIGDAPKRFSYEHICLEVPDKEEFISRCKNYGIEPKIVRKGNKDLLFIRDFSGYLYEIKEKQSQ</sequence>
<dbReference type="EMBL" id="NOZQ01000171">
    <property type="protein sequence ID" value="OYD14604.1"/>
    <property type="molecule type" value="Genomic_DNA"/>
</dbReference>
<dbReference type="PROSITE" id="PS51819">
    <property type="entry name" value="VOC"/>
    <property type="match status" value="1"/>
</dbReference>
<reference evidence="3 4" key="1">
    <citation type="submission" date="2017-07" db="EMBL/GenBank/DDBJ databases">
        <title>Recovery of genomes from metagenomes via a dereplication, aggregation, and scoring strategy.</title>
        <authorList>
            <person name="Sieber C.M."/>
            <person name="Probst A.J."/>
            <person name="Sharrar A."/>
            <person name="Thomas B.C."/>
            <person name="Hess M."/>
            <person name="Tringe S.G."/>
            <person name="Banfield J.F."/>
        </authorList>
    </citation>
    <scope>NUCLEOTIDE SEQUENCE [LARGE SCALE GENOMIC DNA]</scope>
    <source>
        <strain evidence="3">JGI_Cruoil_03_44_89</strain>
    </source>
</reference>
<proteinExistence type="predicted"/>
<dbReference type="CDD" id="cd06587">
    <property type="entry name" value="VOC"/>
    <property type="match status" value="1"/>
</dbReference>
<dbReference type="Gene3D" id="3.10.180.10">
    <property type="entry name" value="2,3-Dihydroxybiphenyl 1,2-Dioxygenase, domain 1"/>
    <property type="match status" value="1"/>
</dbReference>
<evidence type="ECO:0000259" key="1">
    <source>
        <dbReference type="PROSITE" id="PS51819"/>
    </source>
</evidence>